<accession>A0ABY8WF75</accession>
<keyword evidence="4 10" id="KW-0812">Transmembrane</keyword>
<comment type="similarity">
    <text evidence="2">Belongs to the EccB family.</text>
</comment>
<dbReference type="RefSeq" id="WP_284917742.1">
    <property type="nucleotide sequence ID" value="NZ_CP126980.1"/>
</dbReference>
<evidence type="ECO:0000256" key="7">
    <source>
        <dbReference type="ARBA" id="ARBA00022840"/>
    </source>
</evidence>
<proteinExistence type="inferred from homology"/>
<evidence type="ECO:0000256" key="2">
    <source>
        <dbReference type="ARBA" id="ARBA00008149"/>
    </source>
</evidence>
<evidence type="ECO:0000256" key="5">
    <source>
        <dbReference type="ARBA" id="ARBA00022741"/>
    </source>
</evidence>
<gene>
    <name evidence="11" type="primary">eccB</name>
    <name evidence="11" type="ORF">ACTOB_008662</name>
</gene>
<dbReference type="InterPro" id="IPR044857">
    <property type="entry name" value="T7SS_EccB_R1"/>
</dbReference>
<dbReference type="Gene3D" id="2.40.50.910">
    <property type="entry name" value="Type VII secretion system EccB, repeat 3 domain"/>
    <property type="match status" value="1"/>
</dbReference>
<keyword evidence="12" id="KW-1185">Reference proteome</keyword>
<evidence type="ECO:0000256" key="10">
    <source>
        <dbReference type="SAM" id="Phobius"/>
    </source>
</evidence>
<dbReference type="InterPro" id="IPR042485">
    <property type="entry name" value="T7SS_EccB_R3"/>
</dbReference>
<protein>
    <submittedName>
        <fullName evidence="11">Type VII secretion protein EccB</fullName>
    </submittedName>
</protein>
<evidence type="ECO:0000256" key="6">
    <source>
        <dbReference type="ARBA" id="ARBA00022801"/>
    </source>
</evidence>
<dbReference type="Gene3D" id="3.30.2390.20">
    <property type="entry name" value="Type VII secretion system EccB, repeat 1 domain"/>
    <property type="match status" value="1"/>
</dbReference>
<evidence type="ECO:0000256" key="9">
    <source>
        <dbReference type="ARBA" id="ARBA00023136"/>
    </source>
</evidence>
<dbReference type="EMBL" id="CP126980">
    <property type="protein sequence ID" value="WIM96460.1"/>
    <property type="molecule type" value="Genomic_DNA"/>
</dbReference>
<sequence length="406" mass="41352">MSELERFTGALIAHDADPPRPPLRRTLPVVLTGLLIAALTAGALAGYGMVTGAALGEPTDPSAILLDRRTGARYVYLESDHRLHPILNYTSGLLLAAAERPRVTAVASTRLAGVPLGETLGIPDAPDALPPAEKLLDSAWTVCTEGGAGTLLVGVSPTGGTVADQALLVRDPTGRTVLVHAGHRFQLPSDRVEATMRALGWEGRVPGRVAAGWIDAVPAGPDLIAPVVPGAGAASVLPGHRVGEVLTDSGARFAVVLADGVAAVTELQARLLAPPTAVGAEFVRLPPSGRRLRSADDLPAAIPAIVDLPVRVCVTRPADGPATVRLNPAVPASGPVHVPRGSGAVVTSPAGAIHLITDAGRAYPLASGALLARLGYAGVRPVTVPAELIAQLPAGPLLDPEAAGRR</sequence>
<keyword evidence="7" id="KW-0067">ATP-binding</keyword>
<dbReference type="PANTHER" id="PTHR40765">
    <property type="entry name" value="ESX-2 SECRETION SYSTEM ATPASE ECCB2"/>
    <property type="match status" value="1"/>
</dbReference>
<keyword evidence="9 10" id="KW-0472">Membrane</keyword>
<evidence type="ECO:0000256" key="8">
    <source>
        <dbReference type="ARBA" id="ARBA00022989"/>
    </source>
</evidence>
<keyword evidence="3" id="KW-1003">Cell membrane</keyword>
<dbReference type="Proteomes" id="UP001240150">
    <property type="component" value="Chromosome"/>
</dbReference>
<evidence type="ECO:0000256" key="4">
    <source>
        <dbReference type="ARBA" id="ARBA00022692"/>
    </source>
</evidence>
<dbReference type="PANTHER" id="PTHR40765:SF2">
    <property type="entry name" value="ESX-2 SECRETION SYSTEM ATPASE ECCB2"/>
    <property type="match status" value="1"/>
</dbReference>
<organism evidence="11 12">
    <name type="scientific">Actinoplanes oblitus</name>
    <dbReference type="NCBI Taxonomy" id="3040509"/>
    <lineage>
        <taxon>Bacteria</taxon>
        <taxon>Bacillati</taxon>
        <taxon>Actinomycetota</taxon>
        <taxon>Actinomycetes</taxon>
        <taxon>Micromonosporales</taxon>
        <taxon>Micromonosporaceae</taxon>
        <taxon>Actinoplanes</taxon>
    </lineage>
</organism>
<reference evidence="11 12" key="1">
    <citation type="submission" date="2023-06" db="EMBL/GenBank/DDBJ databases">
        <authorList>
            <person name="Yushchuk O."/>
            <person name="Binda E."/>
            <person name="Ruckert-Reed C."/>
            <person name="Fedorenko V."/>
            <person name="Kalinowski J."/>
            <person name="Marinelli F."/>
        </authorList>
    </citation>
    <scope>NUCLEOTIDE SEQUENCE [LARGE SCALE GENOMIC DNA]</scope>
    <source>
        <strain evidence="11 12">NRRL 3884</strain>
    </source>
</reference>
<evidence type="ECO:0000256" key="1">
    <source>
        <dbReference type="ARBA" id="ARBA00004162"/>
    </source>
</evidence>
<dbReference type="Pfam" id="PF05108">
    <property type="entry name" value="T7SS_ESX1_EccB"/>
    <property type="match status" value="1"/>
</dbReference>
<dbReference type="NCBIfam" id="TIGR03919">
    <property type="entry name" value="T7SS_EccB"/>
    <property type="match status" value="1"/>
</dbReference>
<keyword evidence="5" id="KW-0547">Nucleotide-binding</keyword>
<name>A0ABY8WF75_9ACTN</name>
<keyword evidence="8 10" id="KW-1133">Transmembrane helix</keyword>
<evidence type="ECO:0000256" key="3">
    <source>
        <dbReference type="ARBA" id="ARBA00022475"/>
    </source>
</evidence>
<evidence type="ECO:0000313" key="12">
    <source>
        <dbReference type="Proteomes" id="UP001240150"/>
    </source>
</evidence>
<keyword evidence="6" id="KW-0378">Hydrolase</keyword>
<dbReference type="InterPro" id="IPR007795">
    <property type="entry name" value="T7SS_EccB"/>
</dbReference>
<feature type="transmembrane region" description="Helical" evidence="10">
    <location>
        <begin position="29"/>
        <end position="50"/>
    </location>
</feature>
<comment type="subcellular location">
    <subcellularLocation>
        <location evidence="1">Cell membrane</location>
        <topology evidence="1">Single-pass membrane protein</topology>
    </subcellularLocation>
</comment>
<evidence type="ECO:0000313" key="11">
    <source>
        <dbReference type="EMBL" id="WIM96460.1"/>
    </source>
</evidence>